<dbReference type="PROSITE" id="PS00211">
    <property type="entry name" value="ABC_TRANSPORTER_1"/>
    <property type="match status" value="2"/>
</dbReference>
<gene>
    <name evidence="9" type="ORF">ABFY20_13655</name>
</gene>
<sequence length="597" mass="62963">MRATAPRASTAPSAGTAPSEVVAIDDLTISFATDAGAVKAVDGVSLRVDRGEVLAIVGESGSGKTVTAKSILGLLPETATTGGAVLLSNREGTAVNDVVALDGKRLRALRGTDVSMVFQEPSSALNPVYTVGWQIAEGLRAHRRLSRAEAKREAVEILRKVGIPQPETRVDHYPHQFSGGQKQRIVIAAALVLNPGLIVADEPTTALDVTVQAEILDLLRRLRDEFGTAIVLITHNMGVVADLADRVAVMYQGKVVEEADVRTLFASPQNEYTKRLLAAVPRIGQGRAGTEERARVGAARTAAEPGTGAAPVVEAAHLVIEYPGRLGRKPFRAVDDVSFRIAPGEVLGLVGESGSGKTTIGRAIGGLTRATGGSLTVLGHEMVGFSERRFKPLRADIGFVFQDPAASFNPLLTIADAVAEPLVIHGRAKNPAAARPRVDELLEAVQLPRSYGDRFPHELSGGQRQRASLARGLALDPTLLIADEPTSALDVSVQARVLELFAELQRELGFAALFISHDLAVVDLLADRIAVLYHGRLVEEGTGAEVLDDPRDPYTRRLLASLPVPDPVEQAARRATLAALTGTAASTGSGSTEAPSA</sequence>
<accession>A0AB39BLZ4</accession>
<dbReference type="PANTHER" id="PTHR43297">
    <property type="entry name" value="OLIGOPEPTIDE TRANSPORT ATP-BINDING PROTEIN APPD"/>
    <property type="match status" value="1"/>
</dbReference>
<dbReference type="AlphaFoldDB" id="A0AB39BLZ4"/>
<dbReference type="NCBIfam" id="NF007739">
    <property type="entry name" value="PRK10419.1"/>
    <property type="match status" value="2"/>
</dbReference>
<dbReference type="InterPro" id="IPR013563">
    <property type="entry name" value="Oligopep_ABC_C"/>
</dbReference>
<evidence type="ECO:0000256" key="2">
    <source>
        <dbReference type="ARBA" id="ARBA00005417"/>
    </source>
</evidence>
<evidence type="ECO:0000259" key="8">
    <source>
        <dbReference type="PROSITE" id="PS50893"/>
    </source>
</evidence>
<evidence type="ECO:0000256" key="3">
    <source>
        <dbReference type="ARBA" id="ARBA00022448"/>
    </source>
</evidence>
<keyword evidence="4" id="KW-1003">Cell membrane</keyword>
<feature type="domain" description="ABC transporter" evidence="8">
    <location>
        <begin position="22"/>
        <end position="277"/>
    </location>
</feature>
<dbReference type="InterPro" id="IPR017871">
    <property type="entry name" value="ABC_transporter-like_CS"/>
</dbReference>
<feature type="domain" description="ABC transporter" evidence="8">
    <location>
        <begin position="313"/>
        <end position="559"/>
    </location>
</feature>
<protein>
    <submittedName>
        <fullName evidence="9">Dipeptide ABC transporter ATP-binding protein</fullName>
    </submittedName>
</protein>
<reference evidence="9" key="1">
    <citation type="submission" date="2024-05" db="EMBL/GenBank/DDBJ databases">
        <title>Herbiconiux sp. A18JL235.</title>
        <authorList>
            <person name="Zhang G."/>
        </authorList>
    </citation>
    <scope>NUCLEOTIDE SEQUENCE</scope>
    <source>
        <strain evidence="9">A18JL235</strain>
    </source>
</reference>
<dbReference type="NCBIfam" id="NF008453">
    <property type="entry name" value="PRK11308.1"/>
    <property type="match status" value="2"/>
</dbReference>
<keyword evidence="5" id="KW-0547">Nucleotide-binding</keyword>
<keyword evidence="3" id="KW-0813">Transport</keyword>
<organism evidence="9">
    <name type="scientific">Herbiconiux sp. A18JL235</name>
    <dbReference type="NCBI Taxonomy" id="3152363"/>
    <lineage>
        <taxon>Bacteria</taxon>
        <taxon>Bacillati</taxon>
        <taxon>Actinomycetota</taxon>
        <taxon>Actinomycetes</taxon>
        <taxon>Micrococcales</taxon>
        <taxon>Microbacteriaceae</taxon>
        <taxon>Herbiconiux</taxon>
    </lineage>
</organism>
<dbReference type="Gene3D" id="3.40.50.300">
    <property type="entry name" value="P-loop containing nucleotide triphosphate hydrolases"/>
    <property type="match status" value="2"/>
</dbReference>
<dbReference type="PANTHER" id="PTHR43297:SF2">
    <property type="entry name" value="DIPEPTIDE TRANSPORT ATP-BINDING PROTEIN DPPD"/>
    <property type="match status" value="1"/>
</dbReference>
<evidence type="ECO:0000256" key="5">
    <source>
        <dbReference type="ARBA" id="ARBA00022741"/>
    </source>
</evidence>
<evidence type="ECO:0000313" key="9">
    <source>
        <dbReference type="EMBL" id="XDI07426.1"/>
    </source>
</evidence>
<name>A0AB39BLZ4_9MICO</name>
<evidence type="ECO:0000256" key="7">
    <source>
        <dbReference type="ARBA" id="ARBA00023136"/>
    </source>
</evidence>
<comment type="subcellular location">
    <subcellularLocation>
        <location evidence="1">Cell membrane</location>
        <topology evidence="1">Peripheral membrane protein</topology>
    </subcellularLocation>
</comment>
<dbReference type="CDD" id="cd03257">
    <property type="entry name" value="ABC_NikE_OppD_transporters"/>
    <property type="match status" value="2"/>
</dbReference>
<dbReference type="FunFam" id="3.40.50.300:FF:000016">
    <property type="entry name" value="Oligopeptide ABC transporter ATP-binding component"/>
    <property type="match status" value="1"/>
</dbReference>
<keyword evidence="7" id="KW-0472">Membrane</keyword>
<dbReference type="InterPro" id="IPR003439">
    <property type="entry name" value="ABC_transporter-like_ATP-bd"/>
</dbReference>
<dbReference type="GO" id="GO:0005524">
    <property type="term" value="F:ATP binding"/>
    <property type="evidence" value="ECO:0007669"/>
    <property type="project" value="UniProtKB-KW"/>
</dbReference>
<evidence type="ECO:0000256" key="4">
    <source>
        <dbReference type="ARBA" id="ARBA00022475"/>
    </source>
</evidence>
<dbReference type="GO" id="GO:0005886">
    <property type="term" value="C:plasma membrane"/>
    <property type="evidence" value="ECO:0007669"/>
    <property type="project" value="UniProtKB-SubCell"/>
</dbReference>
<dbReference type="InterPro" id="IPR050388">
    <property type="entry name" value="ABC_Ni/Peptide_Import"/>
</dbReference>
<evidence type="ECO:0000256" key="1">
    <source>
        <dbReference type="ARBA" id="ARBA00004202"/>
    </source>
</evidence>
<dbReference type="GO" id="GO:0016887">
    <property type="term" value="F:ATP hydrolysis activity"/>
    <property type="evidence" value="ECO:0007669"/>
    <property type="project" value="InterPro"/>
</dbReference>
<comment type="similarity">
    <text evidence="2">Belongs to the ABC transporter superfamily.</text>
</comment>
<proteinExistence type="inferred from homology"/>
<dbReference type="GO" id="GO:0015833">
    <property type="term" value="P:peptide transport"/>
    <property type="evidence" value="ECO:0007669"/>
    <property type="project" value="InterPro"/>
</dbReference>
<dbReference type="InterPro" id="IPR027417">
    <property type="entry name" value="P-loop_NTPase"/>
</dbReference>
<dbReference type="RefSeq" id="WP_368499794.1">
    <property type="nucleotide sequence ID" value="NZ_CP162511.1"/>
</dbReference>
<dbReference type="PROSITE" id="PS50893">
    <property type="entry name" value="ABC_TRANSPORTER_2"/>
    <property type="match status" value="2"/>
</dbReference>
<dbReference type="Pfam" id="PF00005">
    <property type="entry name" value="ABC_tran"/>
    <property type="match status" value="2"/>
</dbReference>
<evidence type="ECO:0000256" key="6">
    <source>
        <dbReference type="ARBA" id="ARBA00022840"/>
    </source>
</evidence>
<dbReference type="EMBL" id="CP162511">
    <property type="protein sequence ID" value="XDI07426.1"/>
    <property type="molecule type" value="Genomic_DNA"/>
</dbReference>
<dbReference type="SMART" id="SM00382">
    <property type="entry name" value="AAA"/>
    <property type="match status" value="2"/>
</dbReference>
<keyword evidence="6 9" id="KW-0067">ATP-binding</keyword>
<dbReference type="SUPFAM" id="SSF52540">
    <property type="entry name" value="P-loop containing nucleoside triphosphate hydrolases"/>
    <property type="match status" value="2"/>
</dbReference>
<dbReference type="InterPro" id="IPR003593">
    <property type="entry name" value="AAA+_ATPase"/>
</dbReference>
<dbReference type="Pfam" id="PF08352">
    <property type="entry name" value="oligo_HPY"/>
    <property type="match status" value="2"/>
</dbReference>